<feature type="domain" description="DUF3669" evidence="1">
    <location>
        <begin position="239"/>
        <end position="302"/>
    </location>
</feature>
<proteinExistence type="predicted"/>
<comment type="caution">
    <text evidence="2">The sequence shown here is derived from an EMBL/GenBank/DDBJ whole genome shotgun (WGS) entry which is preliminary data.</text>
</comment>
<protein>
    <submittedName>
        <fullName evidence="2">Zinc finger protein-domain-containing protein</fullName>
    </submittedName>
</protein>
<gene>
    <name evidence="2" type="ORF">B0T14DRAFT_584456</name>
</gene>
<accession>A0AA39WPD0</accession>
<evidence type="ECO:0000313" key="2">
    <source>
        <dbReference type="EMBL" id="KAK0619128.1"/>
    </source>
</evidence>
<dbReference type="PANTHER" id="PTHR40780:SF3">
    <property type="entry name" value="DUF3669 DOMAIN-CONTAINING PROTEIN"/>
    <property type="match status" value="1"/>
</dbReference>
<dbReference type="EMBL" id="JAULSU010000004">
    <property type="protein sequence ID" value="KAK0619128.1"/>
    <property type="molecule type" value="Genomic_DNA"/>
</dbReference>
<dbReference type="AlphaFoldDB" id="A0AA39WPD0"/>
<sequence length="315" mass="35080">MDGITISQSSTPLSRIGYGSCGSVWADSSQFPDIDQCTTSTSIVLKRADGLPDRSIGNEATIHKHILSSLGPYHINIPRHTAFLQPESSTWNIILPRLPTGLRLHARCLLVEKFWNGPEDMIDAIVDDGRNQHCLIRPYLGRRRTDTASSRRSMLKSISLRNYPLHIDQIGAVGLAAQSYACAMAEGLAFLLWVAEIDACDVEFVLARPRPVPDEDDASRSDASASFTFTSGPLGEHALWILDFDCYKRLPMTGEGMKIAAERFWRNDPFYPNPNAKCEEDVALWEVFRGRFLETRAKMLAGKDEAIRGVPSRKA</sequence>
<keyword evidence="3" id="KW-1185">Reference proteome</keyword>
<evidence type="ECO:0000313" key="3">
    <source>
        <dbReference type="Proteomes" id="UP001175000"/>
    </source>
</evidence>
<dbReference type="InterPro" id="IPR022137">
    <property type="entry name" value="Znf_prot_DUF3669"/>
</dbReference>
<evidence type="ECO:0000259" key="1">
    <source>
        <dbReference type="Pfam" id="PF12417"/>
    </source>
</evidence>
<organism evidence="2 3">
    <name type="scientific">Immersiella caudata</name>
    <dbReference type="NCBI Taxonomy" id="314043"/>
    <lineage>
        <taxon>Eukaryota</taxon>
        <taxon>Fungi</taxon>
        <taxon>Dikarya</taxon>
        <taxon>Ascomycota</taxon>
        <taxon>Pezizomycotina</taxon>
        <taxon>Sordariomycetes</taxon>
        <taxon>Sordariomycetidae</taxon>
        <taxon>Sordariales</taxon>
        <taxon>Lasiosphaeriaceae</taxon>
        <taxon>Immersiella</taxon>
    </lineage>
</organism>
<name>A0AA39WPD0_9PEZI</name>
<dbReference type="Proteomes" id="UP001175000">
    <property type="component" value="Unassembled WGS sequence"/>
</dbReference>
<reference evidence="2" key="1">
    <citation type="submission" date="2023-06" db="EMBL/GenBank/DDBJ databases">
        <title>Genome-scale phylogeny and comparative genomics of the fungal order Sordariales.</title>
        <authorList>
            <consortium name="Lawrence Berkeley National Laboratory"/>
            <person name="Hensen N."/>
            <person name="Bonometti L."/>
            <person name="Westerberg I."/>
            <person name="Brannstrom I.O."/>
            <person name="Guillou S."/>
            <person name="Cros-Aarteil S."/>
            <person name="Calhoun S."/>
            <person name="Haridas S."/>
            <person name="Kuo A."/>
            <person name="Mondo S."/>
            <person name="Pangilinan J."/>
            <person name="Riley R."/>
            <person name="Labutti K."/>
            <person name="Andreopoulos B."/>
            <person name="Lipzen A."/>
            <person name="Chen C."/>
            <person name="Yanf M."/>
            <person name="Daum C."/>
            <person name="Ng V."/>
            <person name="Clum A."/>
            <person name="Steindorff A."/>
            <person name="Ohm R."/>
            <person name="Martin F."/>
            <person name="Silar P."/>
            <person name="Natvig D."/>
            <person name="Lalanne C."/>
            <person name="Gautier V."/>
            <person name="Ament-Velasquez S.L."/>
            <person name="Kruys A."/>
            <person name="Hutchinson M.I."/>
            <person name="Powell A.J."/>
            <person name="Barry K."/>
            <person name="Miller A.N."/>
            <person name="Grigoriev I.V."/>
            <person name="Debuchy R."/>
            <person name="Gladieux P."/>
            <person name="Thoren M.H."/>
            <person name="Johannesson H."/>
        </authorList>
    </citation>
    <scope>NUCLEOTIDE SEQUENCE</scope>
    <source>
        <strain evidence="2">CBS 606.72</strain>
    </source>
</reference>
<dbReference type="PANTHER" id="PTHR40780">
    <property type="entry name" value="DUF3669 DOMAIN-CONTAINING PROTEIN"/>
    <property type="match status" value="1"/>
</dbReference>
<dbReference type="Pfam" id="PF12417">
    <property type="entry name" value="DUF3669"/>
    <property type="match status" value="1"/>
</dbReference>